<feature type="region of interest" description="Disordered" evidence="1">
    <location>
        <begin position="186"/>
        <end position="431"/>
    </location>
</feature>
<sequence length="559" mass="60249">MFSITSDAGQHTLLQSFTPPASRAVAVSLSDKEAVLSADGKSKGDAIWISSDDDSDTEDEGDDECQDLDHSQSCTTPTTSIADHLDSTSTKHSPIESEAAIGVDTTPTVSPAVGEDDPDWTHNSHMGPLTDPEPNQQSPYQTNRTSAGDSTACTDAGLDVSPTSPEGQPCLGVSDEEQLITKAIGATSEPGMMIDALSDEDSCHGAQNTPTSPSRRTYSPIAAGPEEMAHTLLHGSEVSASTSHDDAVSGAHTSSPAVRLPPKSQQEQDFDHTSCGSSDAESESSEAESGSPSGARMSPPSQELPSRRRSRRRSSHAHRMVQDTDSDVDTEGSGSEDGLDIPQCVRDEDYCPSPPKVQGSGSEDDDIDDEEHQDRKRRKVSRSPSCSIRNAATSARDSRQRRRSTRAVAHSLGECDTPALGVLSPTPSHPRSVSSDASAFLAQFQEWQLKNVSMKRITENGQTTFQFQFEWPLCTNHPQAAGVSPDSTRSVAAKKTTKRAPVRGAKYSDDEDNFLIQLKEEEQLGWAEIRRRFAQRFPERGGSGLQVHYCTKLKDRGRP</sequence>
<reference evidence="2" key="1">
    <citation type="journal article" date="2021" name="Nat. Commun.">
        <title>Genetic determinants of endophytism in the Arabidopsis root mycobiome.</title>
        <authorList>
            <person name="Mesny F."/>
            <person name="Miyauchi S."/>
            <person name="Thiergart T."/>
            <person name="Pickel B."/>
            <person name="Atanasova L."/>
            <person name="Karlsson M."/>
            <person name="Huettel B."/>
            <person name="Barry K.W."/>
            <person name="Haridas S."/>
            <person name="Chen C."/>
            <person name="Bauer D."/>
            <person name="Andreopoulos W."/>
            <person name="Pangilinan J."/>
            <person name="LaButti K."/>
            <person name="Riley R."/>
            <person name="Lipzen A."/>
            <person name="Clum A."/>
            <person name="Drula E."/>
            <person name="Henrissat B."/>
            <person name="Kohler A."/>
            <person name="Grigoriev I.V."/>
            <person name="Martin F.M."/>
            <person name="Hacquard S."/>
        </authorList>
    </citation>
    <scope>NUCLEOTIDE SEQUENCE</scope>
    <source>
        <strain evidence="2">MPI-CAGE-AT-0023</strain>
    </source>
</reference>
<evidence type="ECO:0000313" key="3">
    <source>
        <dbReference type="Proteomes" id="UP000720189"/>
    </source>
</evidence>
<feature type="compositionally biased region" description="Polar residues" evidence="1">
    <location>
        <begin position="71"/>
        <end position="92"/>
    </location>
</feature>
<feature type="compositionally biased region" description="Acidic residues" evidence="1">
    <location>
        <begin position="362"/>
        <end position="371"/>
    </location>
</feature>
<feature type="compositionally biased region" description="Polar residues" evidence="1">
    <location>
        <begin position="133"/>
        <end position="153"/>
    </location>
</feature>
<feature type="compositionally biased region" description="Acidic residues" evidence="1">
    <location>
        <begin position="51"/>
        <end position="66"/>
    </location>
</feature>
<dbReference type="AlphaFoldDB" id="A0A9P9JMF5"/>
<feature type="compositionally biased region" description="Basic residues" evidence="1">
    <location>
        <begin position="307"/>
        <end position="319"/>
    </location>
</feature>
<name>A0A9P9JMF5_FUSRE</name>
<feature type="compositionally biased region" description="Polar residues" evidence="1">
    <location>
        <begin position="205"/>
        <end position="217"/>
    </location>
</feature>
<comment type="caution">
    <text evidence="2">The sequence shown here is derived from an EMBL/GenBank/DDBJ whole genome shotgun (WGS) entry which is preliminary data.</text>
</comment>
<dbReference type="RefSeq" id="XP_046042969.1">
    <property type="nucleotide sequence ID" value="XM_046188816.1"/>
</dbReference>
<proteinExistence type="predicted"/>
<feature type="region of interest" description="Disordered" evidence="1">
    <location>
        <begin position="36"/>
        <end position="174"/>
    </location>
</feature>
<organism evidence="2 3">
    <name type="scientific">Fusarium redolens</name>
    <dbReference type="NCBI Taxonomy" id="48865"/>
    <lineage>
        <taxon>Eukaryota</taxon>
        <taxon>Fungi</taxon>
        <taxon>Dikarya</taxon>
        <taxon>Ascomycota</taxon>
        <taxon>Pezizomycotina</taxon>
        <taxon>Sordariomycetes</taxon>
        <taxon>Hypocreomycetidae</taxon>
        <taxon>Hypocreales</taxon>
        <taxon>Nectriaceae</taxon>
        <taxon>Fusarium</taxon>
        <taxon>Fusarium redolens species complex</taxon>
    </lineage>
</organism>
<dbReference type="Proteomes" id="UP000720189">
    <property type="component" value="Unassembled WGS sequence"/>
</dbReference>
<evidence type="ECO:0000313" key="2">
    <source>
        <dbReference type="EMBL" id="KAH7230158.1"/>
    </source>
</evidence>
<gene>
    <name evidence="2" type="ORF">BKA55DRAFT_526188</name>
</gene>
<accession>A0A9P9JMF5</accession>
<dbReference type="OrthoDB" id="5095449at2759"/>
<protein>
    <recommendedName>
        <fullName evidence="4">Myb-like domain-containing protein</fullName>
    </recommendedName>
</protein>
<dbReference type="EMBL" id="JAGMUX010000023">
    <property type="protein sequence ID" value="KAH7230158.1"/>
    <property type="molecule type" value="Genomic_DNA"/>
</dbReference>
<evidence type="ECO:0008006" key="4">
    <source>
        <dbReference type="Google" id="ProtNLM"/>
    </source>
</evidence>
<dbReference type="GeneID" id="70218770"/>
<keyword evidence="3" id="KW-1185">Reference proteome</keyword>
<evidence type="ECO:0000256" key="1">
    <source>
        <dbReference type="SAM" id="MobiDB-lite"/>
    </source>
</evidence>